<sequence>MTAKTATTQSPAPAPAHTAPTTRRLRPRSGNIALDTKTGLLLDLTTSTSPAPQLPRGRAQDRYRCLACGLPLEHCGPRTRPDFTARFRHTRHDPDRCNASPARQASIPAAIRNARALAEQLHTTQPSTRIDLAVTAVADGECPPVLALHLHSHQGSITIHLAYASDLSARQADQLAYTARDTTTRHWLLYDRLTSTHTRDLGHITVRPHRQNQRLECLTPTTTQRRLATTPVAVAWRAQGLLLIPFGGHTSLHEPRSGEDWTGPAASFQRDWKISHPRPAPDATWWGLIPLPLRALTAPTLLTAAPQTMADLERAQHGRESYRRAQGRAQFVRKGQLAPAKTPAPSQPALPMAVAAPQPPTEPEPAPAPPAPETAQPRLARLRQALRRLLRRT</sequence>
<dbReference type="EMBL" id="JACHXE010000016">
    <property type="protein sequence ID" value="MBB3081744.1"/>
    <property type="molecule type" value="Genomic_DNA"/>
</dbReference>
<feature type="compositionally biased region" description="Low complexity" evidence="1">
    <location>
        <begin position="1"/>
        <end position="22"/>
    </location>
</feature>
<feature type="compositionally biased region" description="Pro residues" evidence="1">
    <location>
        <begin position="357"/>
        <end position="372"/>
    </location>
</feature>
<proteinExistence type="predicted"/>
<gene>
    <name evidence="2" type="ORF">FHS41_008302</name>
</gene>
<feature type="region of interest" description="Disordered" evidence="1">
    <location>
        <begin position="334"/>
        <end position="379"/>
    </location>
</feature>
<accession>A0A7W4ZZS5</accession>
<name>A0A7W4ZZS5_9ACTN</name>
<dbReference type="Proteomes" id="UP000572907">
    <property type="component" value="Unassembled WGS sequence"/>
</dbReference>
<organism evidence="2 3">
    <name type="scientific">Streptomyces violarus</name>
    <dbReference type="NCBI Taxonomy" id="67380"/>
    <lineage>
        <taxon>Bacteria</taxon>
        <taxon>Bacillati</taxon>
        <taxon>Actinomycetota</taxon>
        <taxon>Actinomycetes</taxon>
        <taxon>Kitasatosporales</taxon>
        <taxon>Streptomycetaceae</taxon>
        <taxon>Streptomyces</taxon>
    </lineage>
</organism>
<evidence type="ECO:0000313" key="2">
    <source>
        <dbReference type="EMBL" id="MBB3081744.1"/>
    </source>
</evidence>
<evidence type="ECO:0000313" key="3">
    <source>
        <dbReference type="Proteomes" id="UP000572907"/>
    </source>
</evidence>
<reference evidence="2 3" key="1">
    <citation type="submission" date="2020-08" db="EMBL/GenBank/DDBJ databases">
        <title>Genomic Encyclopedia of Type Strains, Phase III (KMG-III): the genomes of soil and plant-associated and newly described type strains.</title>
        <authorList>
            <person name="Whitman W."/>
        </authorList>
    </citation>
    <scope>NUCLEOTIDE SEQUENCE [LARGE SCALE GENOMIC DNA]</scope>
    <source>
        <strain evidence="2 3">CECT 3237</strain>
    </source>
</reference>
<feature type="region of interest" description="Disordered" evidence="1">
    <location>
        <begin position="1"/>
        <end position="30"/>
    </location>
</feature>
<evidence type="ECO:0000256" key="1">
    <source>
        <dbReference type="SAM" id="MobiDB-lite"/>
    </source>
</evidence>
<protein>
    <submittedName>
        <fullName evidence="2">Ribosomal protein L34E</fullName>
    </submittedName>
</protein>
<keyword evidence="3" id="KW-1185">Reference proteome</keyword>
<keyword evidence="2" id="KW-0689">Ribosomal protein</keyword>
<comment type="caution">
    <text evidence="2">The sequence shown here is derived from an EMBL/GenBank/DDBJ whole genome shotgun (WGS) entry which is preliminary data.</text>
</comment>
<keyword evidence="2" id="KW-0687">Ribonucleoprotein</keyword>
<dbReference type="AlphaFoldDB" id="A0A7W4ZZS5"/>
<dbReference type="RefSeq" id="WP_184599825.1">
    <property type="nucleotide sequence ID" value="NZ_BMUP01000017.1"/>
</dbReference>
<dbReference type="GO" id="GO:0005840">
    <property type="term" value="C:ribosome"/>
    <property type="evidence" value="ECO:0007669"/>
    <property type="project" value="UniProtKB-KW"/>
</dbReference>